<organism evidence="8 9">
    <name type="scientific">Ovis aries</name>
    <name type="common">Sheep</name>
    <dbReference type="NCBI Taxonomy" id="9940"/>
    <lineage>
        <taxon>Eukaryota</taxon>
        <taxon>Metazoa</taxon>
        <taxon>Chordata</taxon>
        <taxon>Craniata</taxon>
        <taxon>Vertebrata</taxon>
        <taxon>Euteleostomi</taxon>
        <taxon>Mammalia</taxon>
        <taxon>Eutheria</taxon>
        <taxon>Laurasiatheria</taxon>
        <taxon>Artiodactyla</taxon>
        <taxon>Ruminantia</taxon>
        <taxon>Pecora</taxon>
        <taxon>Bovidae</taxon>
        <taxon>Caprinae</taxon>
        <taxon>Ovis</taxon>
    </lineage>
</organism>
<evidence type="ECO:0000256" key="1">
    <source>
        <dbReference type="ARBA" id="ARBA00022729"/>
    </source>
</evidence>
<feature type="domain" description="Laminin G" evidence="7">
    <location>
        <begin position="30"/>
        <end position="203"/>
    </location>
</feature>
<feature type="repeat" description="CSPG" evidence="5">
    <location>
        <begin position="1138"/>
        <end position="1229"/>
    </location>
</feature>
<reference evidence="8 9" key="1">
    <citation type="submission" date="2020-12" db="EMBL/GenBank/DDBJ databases">
        <title>De novo assembly of Tibetan sheep genome.</title>
        <authorList>
            <person name="Li X."/>
        </authorList>
    </citation>
    <scope>NUCLEOTIDE SEQUENCE [LARGE SCALE GENOMIC DNA]</scope>
    <source>
        <tissue evidence="8">Heart</tissue>
    </source>
</reference>
<feature type="transmembrane region" description="Helical" evidence="6">
    <location>
        <begin position="2275"/>
        <end position="2298"/>
    </location>
</feature>
<evidence type="ECO:0000256" key="4">
    <source>
        <dbReference type="PROSITE-ProRule" id="PRU00122"/>
    </source>
</evidence>
<dbReference type="SUPFAM" id="SSF49899">
    <property type="entry name" value="Concanavalin A-like lectins/glucanases"/>
    <property type="match status" value="2"/>
</dbReference>
<comment type="caution">
    <text evidence="8">The sequence shown here is derived from an EMBL/GenBank/DDBJ whole genome shotgun (WGS) entry which is preliminary data.</text>
</comment>
<dbReference type="Pfam" id="PF16184">
    <property type="entry name" value="Cadherin_3"/>
    <property type="match status" value="14"/>
</dbReference>
<dbReference type="CDD" id="cd00110">
    <property type="entry name" value="LamG"/>
    <property type="match status" value="2"/>
</dbReference>
<evidence type="ECO:0000256" key="6">
    <source>
        <dbReference type="SAM" id="Phobius"/>
    </source>
</evidence>
<feature type="repeat" description="CSPG" evidence="5">
    <location>
        <begin position="1952"/>
        <end position="2040"/>
    </location>
</feature>
<dbReference type="GO" id="GO:0009653">
    <property type="term" value="P:anatomical structure morphogenesis"/>
    <property type="evidence" value="ECO:0007669"/>
    <property type="project" value="TreeGrafter"/>
</dbReference>
<feature type="repeat" description="CSPG" evidence="5">
    <location>
        <begin position="1249"/>
        <end position="1347"/>
    </location>
</feature>
<comment type="caution">
    <text evidence="4">Lacks conserved residue(s) required for the propagation of feature annotation.</text>
</comment>
<dbReference type="Proteomes" id="UP000664991">
    <property type="component" value="Unassembled WGS sequence"/>
</dbReference>
<feature type="repeat" description="CSPG" evidence="5">
    <location>
        <begin position="433"/>
        <end position="529"/>
    </location>
</feature>
<feature type="repeat" description="CSPG" evidence="5">
    <location>
        <begin position="670"/>
        <end position="768"/>
    </location>
</feature>
<feature type="repeat" description="CSPG" evidence="5">
    <location>
        <begin position="787"/>
        <end position="882"/>
    </location>
</feature>
<dbReference type="PROSITE" id="PS51854">
    <property type="entry name" value="CSPG"/>
    <property type="match status" value="14"/>
</dbReference>
<dbReference type="Gene3D" id="2.60.120.200">
    <property type="match status" value="2"/>
</dbReference>
<evidence type="ECO:0000256" key="2">
    <source>
        <dbReference type="ARBA" id="ARBA00022737"/>
    </source>
</evidence>
<dbReference type="Pfam" id="PF02210">
    <property type="entry name" value="Laminin_G_2"/>
    <property type="match status" value="2"/>
</dbReference>
<dbReference type="InterPro" id="IPR001791">
    <property type="entry name" value="Laminin_G"/>
</dbReference>
<keyword evidence="1" id="KW-0732">Signal</keyword>
<evidence type="ECO:0000313" key="9">
    <source>
        <dbReference type="Proteomes" id="UP000664991"/>
    </source>
</evidence>
<gene>
    <name evidence="8" type="ORF">JEQ12_006860</name>
</gene>
<sequence>MGSSCATSQLEVLLSFVNFVTITREYGYAEASFYGESYVRLNIIDVSSELSLQLKFQTSKPQGLLFLAAGEKDYCIIELLSGNLRVRVNLGTGEPVLLSEQRLRVDDLAWHLVEMYCVKDHVSLVIDKHYEMTGQITGGMHNLHFQHGIYIAGHDGLDVSYLDGQLPNFRGCMEDVVFNQREILSSLRSYPGFKKVYEVSLGCSDEFFAGEDEAINFFSSRSYVTFPEWKVQRDGLLEFALQTGTQQALLLFQSGREGDFVALEIVKGLLKAHVGRNRSDTQLSSFSSVSDDQWHDIQLRFTERYLDLMVDEQRVRTNLPLQSKLFVSAGPLFVGGLDRHKGEEVRRLGLASVSGKSAGGISFKGCLRGLEANSEKKALKDAFVSKDISAGCKTKGSDNENPFATTLEKLLLAEVPVSTADTEAGKPSLQDVSSYFLVLNNLEVQEGGQALLEQRHMKVDMELKDLGIHQSQILFKIKEMPVYGFLRLDVSPEQGPEKVFTLLDLEQGNVWYVHDGSEEPRDYFTFSVSSNSKREVPLHLQGHVSYVFNIVVIPVNDPPNLKLPEGNLLLVFENSKKRLTPNIIHVSDPDTDSLSLSVSVLGNFNSDAGFLENINDPGRAISGFSYGDLRDGNIFYVHRGHPNSRILLRANDGELVSSTVVLRVMAIPWDLAVANRTGVAVQQGGSVLITQSNLSVEVNGERPEVDTRYVITYPPRFGQIQQQGPGGEWKQISTFSQHSVDRSQIRYCTTFKDLQLENVTDHFKFKVDIEGKSSEELVFPITIQWLKFTLLKNVALEISKTNRHILNSDHLQAVTEGVEVAERELHFKLLSPPKKGKLLLGTEVLQTNSVFSQQNITDGKISYEPQEKPRKHSQDIFRFLMVAKHIESKDYTFRINFKAERRHIIVTNRGLLVKEGEGKLITKSELFAQTLDNRTFQYTVTKSPQHGKLKLIRFSDFPGNQDITAFTDQDILGEELIYEHDDSETQSDEFLLVASTAGPDQEGAFRDLDTEHLSTEIKVTISVELKNDEKPVRVVDKVFQVVRNGQRLLTLSDLCYHDPDSDFDDGQLLYIRRGIPNGDLVQASDPTQKLYQFRQEDLREGRVLFRHRGADSARFVLFVTDGVHYTSSLLEVSVSDPYVRVVNNTGLLVQRGKDSSLTTANLSVTTNQDVRTDHEVEFHIVQPPKHGRVLVSSSVPGSFSMHDLKQGHVIYRHDGSGSFDMFNLTVRVKDIHLYVGVYVQVDSESHQHHTRILHSKTLMVEEGKPVKLSRGRLQAVHEDPVPSEAVFIVRTPPVHGYLRRTFPEEGSVSTEEKFPLMFTQQDVDDGYIHYVQTMPDQQQDRFILDVMSGFQAVSRLEILVDIVPKRIPLAVQNFTVQEGGSKALPEDYFRIPSKHFEGLDCEFVLLKPPKHGYVENSHFPRVKLMKFTRKQIENELISYVHDGSEALLDSFIIFANSSELGKQSLPQTLFVTVESVNDEAPVITANKILQVWVNSVTEITRDELCAVDRDSSPQDLAYLVSPPSNGHLALKSIPGRSIQNFTQAQINEGQLVFVHTGAMSGGFNFQVTDGLNFAPRQIFSITARALIISLEVNRGLSIFPGSMKPLSSRDLRAVTNDVDSEGNRTITFTVIRSPRLGRLLCVNSDNSTEDVSVFTQNLVSEQLILYQHMDWENTGWTAEDSFTFTVSSPPAALGPEEFHITISYEINEPGRQSRLLANTGAVVKEGDKVLIDQSKLDASNLLLKLPKSQRSSYEIWFQVTSLPHHGTLMVGERNITKRKPNFSQYIINKFGVTYLHDDSESLADNFTFAIWPNEKSKSTMKPEADFHEEMFNITIIPINDRAPELKTKGLRLQVLQGNRLVLGPENLKMEDLDSPPEEIRYVIIRDPNNGFLAMAHHPHMPVHHFSQADIDNSQVWFIQDGSPSSGAFYFSVTDGQHRPLYKLFHLDVIPVSITLVNLTDLLLPQGQTSVTITSAHLSAVTNGRSPQITYKVMWPLQHGHLLIEDQVVVSFGQEDVNLGKLSYRMTNLSASEDQLQFSLFTSESNLTGQTLRIRVQPLLRVTSDLTVANSVAHPLTRKDLDAAELADRTNSDPTFEVTEPPFHSRLVRRAGRDTALEDVTLFTQRDIDQGLLMLEPHANLTGPSSLNDSFTFLLRADHVQPATGCLPFTIVPPGPFLSQTFTPNVSFLVTDNLVTISLSQEKPVVSSEPTTQTGTLGQLTQTRWPEAAPWGRHGGEEPTLDVTASPTRVIWSPDAARASPGARTQPRESSHPLTVIIPLTVVLLLLTGAVVALCVWLLGRKAERAKPLTKPRIDLEPTTTGPRPERSAAVPTVTVTPLLRSSGSPPVSLFRAPQCGRMEKSPASEPAERCAPWETWVNLDPDMVQLCRQTNPALKRKQYWV</sequence>
<evidence type="ECO:0000256" key="3">
    <source>
        <dbReference type="ARBA" id="ARBA00023180"/>
    </source>
</evidence>
<dbReference type="PANTHER" id="PTHR45739">
    <property type="entry name" value="MATRIX PROTEIN, PUTATIVE-RELATED"/>
    <property type="match status" value="1"/>
</dbReference>
<keyword evidence="6" id="KW-0812">Transmembrane</keyword>
<feature type="repeat" description="CSPG" evidence="5">
    <location>
        <begin position="1030"/>
        <end position="1122"/>
    </location>
</feature>
<keyword evidence="6" id="KW-1133">Transmembrane helix</keyword>
<keyword evidence="3" id="KW-0325">Glycoprotein</keyword>
<dbReference type="InterPro" id="IPR051561">
    <property type="entry name" value="FRAS1_ECM"/>
</dbReference>
<dbReference type="InterPro" id="IPR039005">
    <property type="entry name" value="CSPG_rpt"/>
</dbReference>
<feature type="repeat" description="CSPG" evidence="5">
    <location>
        <begin position="1365"/>
        <end position="1456"/>
    </location>
</feature>
<protein>
    <recommendedName>
        <fullName evidence="7">Laminin G domain-containing protein</fullName>
    </recommendedName>
</protein>
<dbReference type="PANTHER" id="PTHR45739:SF14">
    <property type="entry name" value="CHONDROITIN SULFATE PROTEOGLYCAN 4"/>
    <property type="match status" value="1"/>
</dbReference>
<feature type="repeat" description="CSPG" evidence="5">
    <location>
        <begin position="902"/>
        <end position="995"/>
    </location>
</feature>
<dbReference type="EMBL" id="JAEMGP010000016">
    <property type="protein sequence ID" value="KAG5199160.1"/>
    <property type="molecule type" value="Genomic_DNA"/>
</dbReference>
<dbReference type="InterPro" id="IPR013320">
    <property type="entry name" value="ConA-like_dom_sf"/>
</dbReference>
<dbReference type="PROSITE" id="PS50025">
    <property type="entry name" value="LAM_G_DOMAIN"/>
    <property type="match status" value="2"/>
</dbReference>
<keyword evidence="2" id="KW-0677">Repeat</keyword>
<accession>A0A836A2V4</accession>
<feature type="repeat" description="CSPG" evidence="5">
    <location>
        <begin position="1712"/>
        <end position="1811"/>
    </location>
</feature>
<evidence type="ECO:0000313" key="8">
    <source>
        <dbReference type="EMBL" id="KAG5199160.1"/>
    </source>
</evidence>
<feature type="repeat" description="CSPG" evidence="5">
    <location>
        <begin position="2056"/>
        <end position="2155"/>
    </location>
</feature>
<evidence type="ECO:0000259" key="7">
    <source>
        <dbReference type="PROSITE" id="PS50025"/>
    </source>
</evidence>
<evidence type="ECO:0000256" key="5">
    <source>
        <dbReference type="PROSITE-ProRule" id="PRU01201"/>
    </source>
</evidence>
<feature type="repeat" description="CSPG" evidence="5">
    <location>
        <begin position="1587"/>
        <end position="1687"/>
    </location>
</feature>
<feature type="repeat" description="CSPG" evidence="5">
    <location>
        <begin position="1480"/>
        <end position="1570"/>
    </location>
</feature>
<feature type="domain" description="Laminin G" evidence="7">
    <location>
        <begin position="213"/>
        <end position="392"/>
    </location>
</feature>
<feature type="repeat" description="CSPG" evidence="5">
    <location>
        <begin position="1841"/>
        <end position="1935"/>
    </location>
</feature>
<dbReference type="SMART" id="SM00282">
    <property type="entry name" value="LamG"/>
    <property type="match status" value="2"/>
</dbReference>
<proteinExistence type="predicted"/>
<keyword evidence="6" id="KW-0472">Membrane</keyword>
<name>A0A836A2V4_SHEEP</name>